<dbReference type="OrthoDB" id="5840767at2759"/>
<dbReference type="AlphaFoldDB" id="A0A0N4VRN1"/>
<dbReference type="WBParaSite" id="EVEC_0001370301-mRNA-1">
    <property type="protein sequence ID" value="EVEC_0001370301-mRNA-1"/>
    <property type="gene ID" value="EVEC_0001370301"/>
</dbReference>
<organism evidence="3">
    <name type="scientific">Enterobius vermicularis</name>
    <name type="common">Human pinworm</name>
    <dbReference type="NCBI Taxonomy" id="51028"/>
    <lineage>
        <taxon>Eukaryota</taxon>
        <taxon>Metazoa</taxon>
        <taxon>Ecdysozoa</taxon>
        <taxon>Nematoda</taxon>
        <taxon>Chromadorea</taxon>
        <taxon>Rhabditida</taxon>
        <taxon>Spirurina</taxon>
        <taxon>Oxyuridomorpha</taxon>
        <taxon>Oxyuroidea</taxon>
        <taxon>Oxyuridae</taxon>
        <taxon>Enterobius</taxon>
    </lineage>
</organism>
<evidence type="ECO:0000313" key="2">
    <source>
        <dbReference type="Proteomes" id="UP000274131"/>
    </source>
</evidence>
<gene>
    <name evidence="1" type="ORF">EVEC_LOCUS12826</name>
</gene>
<keyword evidence="2" id="KW-1185">Reference proteome</keyword>
<evidence type="ECO:0000313" key="1">
    <source>
        <dbReference type="EMBL" id="VDD98075.1"/>
    </source>
</evidence>
<reference evidence="1 2" key="2">
    <citation type="submission" date="2018-10" db="EMBL/GenBank/DDBJ databases">
        <authorList>
            <consortium name="Pathogen Informatics"/>
        </authorList>
    </citation>
    <scope>NUCLEOTIDE SEQUENCE [LARGE SCALE GENOMIC DNA]</scope>
</reference>
<name>A0A0N4VRN1_ENTVE</name>
<accession>A0A0N4VRN1</accession>
<protein>
    <submittedName>
        <fullName evidence="3">COesterase domain-containing protein</fullName>
    </submittedName>
</protein>
<dbReference type="EMBL" id="UXUI01017501">
    <property type="protein sequence ID" value="VDD98075.1"/>
    <property type="molecule type" value="Genomic_DNA"/>
</dbReference>
<dbReference type="Proteomes" id="UP000274131">
    <property type="component" value="Unassembled WGS sequence"/>
</dbReference>
<sequence length="101" mass="11524">MYKAGNINAVTDPQYQYCVLLPRWLHNKSPAALFGIGPQNDDMALYNTKIGFLSVAPPNGRGVADEFMFRCLCNYDRCNSQKNFDKYLVALEKDSVRRQLN</sequence>
<reference evidence="3" key="1">
    <citation type="submission" date="2017-02" db="UniProtKB">
        <authorList>
            <consortium name="WormBaseParasite"/>
        </authorList>
    </citation>
    <scope>IDENTIFICATION</scope>
</reference>
<evidence type="ECO:0000313" key="3">
    <source>
        <dbReference type="WBParaSite" id="EVEC_0001370301-mRNA-1"/>
    </source>
</evidence>
<proteinExistence type="predicted"/>